<dbReference type="EMBL" id="ACJA02000004">
    <property type="protein sequence ID" value="EFH94620.1"/>
    <property type="molecule type" value="Genomic_DNA"/>
</dbReference>
<accession>A0A0E1X7M6</accession>
<feature type="domain" description="BIG2" evidence="1">
    <location>
        <begin position="66"/>
        <end position="144"/>
    </location>
</feature>
<reference evidence="2" key="1">
    <citation type="submission" date="2010-05" db="EMBL/GenBank/DDBJ databases">
        <authorList>
            <person name="Muzny D."/>
            <person name="Qin X."/>
            <person name="Buhay C."/>
            <person name="Dugan-Rocha S."/>
            <person name="Ding Y."/>
            <person name="Chen G."/>
            <person name="Hawes A."/>
            <person name="Holder M."/>
            <person name="Jhangiani S."/>
            <person name="Johnson A."/>
            <person name="Khan Z."/>
            <person name="Li Z."/>
            <person name="Liu W."/>
            <person name="Liu X."/>
            <person name="Perez L."/>
            <person name="Shen H."/>
            <person name="Wang Q."/>
            <person name="Watt J."/>
            <person name="Xi L."/>
            <person name="Xin Y."/>
            <person name="Zhou J."/>
            <person name="Deng J."/>
            <person name="Jiang H."/>
            <person name="Liu Y."/>
            <person name="Qu J."/>
            <person name="Song X.-Z."/>
            <person name="Zhang L."/>
            <person name="Villasana D."/>
            <person name="Johnson A."/>
            <person name="Liu J."/>
            <person name="Liyanage D."/>
            <person name="Lorensuhewa L."/>
            <person name="Robinson T."/>
            <person name="Song A."/>
            <person name="Song B.-B."/>
            <person name="Dinh H."/>
            <person name="Thornton R."/>
            <person name="Coyle M."/>
            <person name="Francisco L."/>
            <person name="Jackson L."/>
            <person name="Javaid M."/>
            <person name="Korchina V."/>
            <person name="Kovar C."/>
            <person name="Mata R."/>
            <person name="Mathew T."/>
            <person name="Ngo R."/>
            <person name="Nguyen L."/>
            <person name="Nguyen N."/>
            <person name="Okwuonu G."/>
            <person name="Ongeri F."/>
            <person name="Pham C."/>
            <person name="Simmons D."/>
            <person name="Wilczek-Boney K."/>
            <person name="Hale W."/>
            <person name="Jakkamsetti A."/>
            <person name="Pham P."/>
            <person name="Ruth R."/>
            <person name="San Lucas F."/>
            <person name="Warren J."/>
            <person name="Zhang J."/>
            <person name="Zhao Z."/>
            <person name="Zhou C."/>
            <person name="Zhu D."/>
            <person name="Lee S."/>
            <person name="Bess C."/>
            <person name="Blankenburg K."/>
            <person name="Forbes L."/>
            <person name="Fu Q."/>
            <person name="Gubbala S."/>
            <person name="Hirani K."/>
            <person name="Jayaseelan J.C."/>
            <person name="Lara F."/>
            <person name="Munidasa M."/>
            <person name="Palculict T."/>
            <person name="Patil S."/>
            <person name="Pu L.-L."/>
            <person name="Saada N."/>
            <person name="Tang L."/>
            <person name="Weissenberger G."/>
            <person name="Zhu Y."/>
            <person name="Hemphill L."/>
            <person name="Shang Y."/>
            <person name="Youmans B."/>
            <person name="Ayvaz T."/>
            <person name="Ross M."/>
            <person name="Santibanez J."/>
            <person name="Aqrawi P."/>
            <person name="Gross S."/>
            <person name="Joshi V."/>
            <person name="Fowler G."/>
            <person name="Nazareth L."/>
            <person name="Reid J."/>
            <person name="Worley K."/>
            <person name="Petrosino J."/>
            <person name="Highlander S."/>
            <person name="Gibbs R."/>
        </authorList>
    </citation>
    <scope>NUCLEOTIDE SEQUENCE [LARGE SCALE GENOMIC DNA]</scope>
    <source>
        <strain evidence="2">MN8</strain>
    </source>
</reference>
<dbReference type="SMART" id="SM00635">
    <property type="entry name" value="BID_2"/>
    <property type="match status" value="1"/>
</dbReference>
<protein>
    <submittedName>
        <fullName evidence="2">Bacterial group 2 Ig-like protein</fullName>
    </submittedName>
</protein>
<dbReference type="InterPro" id="IPR008964">
    <property type="entry name" value="Invasin/intimin_cell_adhesion"/>
</dbReference>
<proteinExistence type="predicted"/>
<organism evidence="2">
    <name type="scientific">Staphylococcus aureus subsp. aureus MN8</name>
    <dbReference type="NCBI Taxonomy" id="548470"/>
    <lineage>
        <taxon>Bacteria</taxon>
        <taxon>Bacillati</taxon>
        <taxon>Bacillota</taxon>
        <taxon>Bacilli</taxon>
        <taxon>Bacillales</taxon>
        <taxon>Staphylococcaceae</taxon>
        <taxon>Staphylococcus</taxon>
    </lineage>
</organism>
<gene>
    <name evidence="2" type="ORF">HMPREF0769_12241</name>
</gene>
<dbReference type="SUPFAM" id="SSF49373">
    <property type="entry name" value="Invasin/intimin cell-adhesion fragments"/>
    <property type="match status" value="1"/>
</dbReference>
<dbReference type="Pfam" id="PF02368">
    <property type="entry name" value="Big_2"/>
    <property type="match status" value="1"/>
</dbReference>
<evidence type="ECO:0000313" key="2">
    <source>
        <dbReference type="EMBL" id="EFH94620.1"/>
    </source>
</evidence>
<name>A0A0E1X7M6_STAAU</name>
<evidence type="ECO:0000259" key="1">
    <source>
        <dbReference type="SMART" id="SM00635"/>
    </source>
</evidence>
<comment type="caution">
    <text evidence="2">The sequence shown here is derived from an EMBL/GenBank/DDBJ whole genome shotgun (WGS) entry which is preliminary data.</text>
</comment>
<dbReference type="Proteomes" id="UP000003455">
    <property type="component" value="Chromosome"/>
</dbReference>
<dbReference type="HOGENOM" id="CLU_142222_1_0_9"/>
<dbReference type="Gene3D" id="2.60.40.1080">
    <property type="match status" value="1"/>
</dbReference>
<dbReference type="SMR" id="A0A0E1X7M6"/>
<dbReference type="InterPro" id="IPR003343">
    <property type="entry name" value="Big_2"/>
</dbReference>
<dbReference type="AlphaFoldDB" id="A0A0E1X7M6"/>
<dbReference type="RefSeq" id="WP_000169127.1">
    <property type="nucleotide sequence ID" value="NZ_CM000952.1"/>
</dbReference>
<sequence length="151" mass="16033">MTKTLKVYKGDDVVASEQGEGKVSVTLSNLEADTTYPKGTYQVAWEENGKESSKVDVPQFKTNPILVSGVSFTPETKSIMVNTDDNVEPNIAPSTATNKILKYTSEHPEFVTVDENTGAIHGVAEGTSVITAMSTDGSDKSGQISVTVTNG</sequence>